<dbReference type="Proteomes" id="UP000649617">
    <property type="component" value="Unassembled WGS sequence"/>
</dbReference>
<keyword evidence="1" id="KW-0106">Calcium</keyword>
<dbReference type="SMART" id="SM00054">
    <property type="entry name" value="EFh"/>
    <property type="match status" value="3"/>
</dbReference>
<dbReference type="AlphaFoldDB" id="A0A812NYL9"/>
<evidence type="ECO:0000313" key="4">
    <source>
        <dbReference type="EMBL" id="CAE7328676.1"/>
    </source>
</evidence>
<dbReference type="EMBL" id="CAJNIZ010012058">
    <property type="protein sequence ID" value="CAE7328676.1"/>
    <property type="molecule type" value="Genomic_DNA"/>
</dbReference>
<reference evidence="4" key="1">
    <citation type="submission" date="2021-02" db="EMBL/GenBank/DDBJ databases">
        <authorList>
            <person name="Dougan E. K."/>
            <person name="Rhodes N."/>
            <person name="Thang M."/>
            <person name="Chan C."/>
        </authorList>
    </citation>
    <scope>NUCLEOTIDE SEQUENCE</scope>
</reference>
<gene>
    <name evidence="4" type="primary">GOR</name>
    <name evidence="4" type="ORF">SPIL2461_LOCUS7615</name>
</gene>
<sequence>MLTLSLRTALDPHFRQRASKQDVLQAASAVNLEGGEVAAHVLLTQFGSCETLSLVELSPEAGVLVCRFRRFLNQFGTMRKFLEELQLVGSNMEMSFKNFTAFCRRHGFDPDMEEVREIFSLCSNGKDHLLPEDFLFLELDEDVRQQEFVRQTQLKFAKEDVHQAFLAETYNADRGRGVSNRHRLAPRPWHDRAFETLPQVISRRNQSWFHERRSKNAEARQHFLTYIRTNYGSEVRAWRKALDPDATFQLTLSTFKRWFRNETNLRECIDLQTLWRALDRDGSGCLGMEELAPQAAATLSYFRKWLRGRLGTCASAWEHEAVEEAFSSLHADGWVSRTKLLVNAFAKAVKQLGWRPILNHDTRAALLASLDYFGCGFLSRSDLEWLDAWEPPEWLYSQPDAEAWVQLRRLINGRFEHPLAAWRGLLDRDDSNSVSWNEFKEACRKVGFQGNMGGAWRALDHDLSGTITLREFDAASAKILTSFKAWCDSHYGSFEHLFKSMDKDRSGGVSFSELRRACKNGGWKGNVHILFKCLDVDSGDGQKTIELEELQFLDSWDPLEDEPLEAQEQSQVLMERKLPARRSQLSRSSPVLPKLV</sequence>
<dbReference type="PROSITE" id="PS50222">
    <property type="entry name" value="EF_HAND_2"/>
    <property type="match status" value="2"/>
</dbReference>
<dbReference type="Gene3D" id="1.10.238.10">
    <property type="entry name" value="EF-hand"/>
    <property type="match status" value="3"/>
</dbReference>
<feature type="domain" description="EF-hand" evidence="3">
    <location>
        <begin position="425"/>
        <end position="449"/>
    </location>
</feature>
<feature type="region of interest" description="Disordered" evidence="2">
    <location>
        <begin position="577"/>
        <end position="596"/>
    </location>
</feature>
<feature type="domain" description="EF-hand" evidence="3">
    <location>
        <begin position="489"/>
        <end position="524"/>
    </location>
</feature>
<name>A0A812NYL9_SYMPI</name>
<proteinExistence type="predicted"/>
<protein>
    <submittedName>
        <fullName evidence="4">GOR protein</fullName>
    </submittedName>
</protein>
<dbReference type="OrthoDB" id="186625at2759"/>
<evidence type="ECO:0000259" key="3">
    <source>
        <dbReference type="PROSITE" id="PS50222"/>
    </source>
</evidence>
<evidence type="ECO:0000256" key="1">
    <source>
        <dbReference type="ARBA" id="ARBA00022837"/>
    </source>
</evidence>
<dbReference type="SUPFAM" id="SSF47473">
    <property type="entry name" value="EF-hand"/>
    <property type="match status" value="2"/>
</dbReference>
<dbReference type="InterPro" id="IPR002048">
    <property type="entry name" value="EF_hand_dom"/>
</dbReference>
<dbReference type="GO" id="GO:0005509">
    <property type="term" value="F:calcium ion binding"/>
    <property type="evidence" value="ECO:0007669"/>
    <property type="project" value="InterPro"/>
</dbReference>
<dbReference type="Pfam" id="PF13202">
    <property type="entry name" value="EF-hand_5"/>
    <property type="match status" value="1"/>
</dbReference>
<dbReference type="InterPro" id="IPR011992">
    <property type="entry name" value="EF-hand-dom_pair"/>
</dbReference>
<dbReference type="PROSITE" id="PS00018">
    <property type="entry name" value="EF_HAND_1"/>
    <property type="match status" value="2"/>
</dbReference>
<accession>A0A812NYL9</accession>
<dbReference type="InterPro" id="IPR018247">
    <property type="entry name" value="EF_Hand_1_Ca_BS"/>
</dbReference>
<evidence type="ECO:0000313" key="5">
    <source>
        <dbReference type="Proteomes" id="UP000649617"/>
    </source>
</evidence>
<comment type="caution">
    <text evidence="4">The sequence shown here is derived from an EMBL/GenBank/DDBJ whole genome shotgun (WGS) entry which is preliminary data.</text>
</comment>
<keyword evidence="5" id="KW-1185">Reference proteome</keyword>
<evidence type="ECO:0000256" key="2">
    <source>
        <dbReference type="SAM" id="MobiDB-lite"/>
    </source>
</evidence>
<organism evidence="4 5">
    <name type="scientific">Symbiodinium pilosum</name>
    <name type="common">Dinoflagellate</name>
    <dbReference type="NCBI Taxonomy" id="2952"/>
    <lineage>
        <taxon>Eukaryota</taxon>
        <taxon>Sar</taxon>
        <taxon>Alveolata</taxon>
        <taxon>Dinophyceae</taxon>
        <taxon>Suessiales</taxon>
        <taxon>Symbiodiniaceae</taxon>
        <taxon>Symbiodinium</taxon>
    </lineage>
</organism>